<feature type="coiled-coil region" evidence="1">
    <location>
        <begin position="509"/>
        <end position="572"/>
    </location>
</feature>
<sequence>MMKQNEIEVAKLKGDLDTMKAQSTEREALFQITASDLEKRIDQLTVERDAAEQGMNDARAKAEDISKAFTRAEKSKNSMATNRELMAKDFNLLKRNFEDLERTCKERDGIIADQRKEKEDYKRLYDKAKTRSLVQDIEKIRDLTDQLRTSESQFVKVKAAHDEKDEALVTIKSKLQRLQDEKNDELKQLGRLQEELASKDLELSDARSTSAGFEASVRIAERERESDVQRLSYETKLDKQKLNSANTMLAERENEIEFLKATIGALEGRSAEQTSRIQKEWDLSKERDNQVAILKANMQVLQAEITFKENQRQQPEPMEEEKLIVIKSEADTFTNDEELKLDLNRVLARLFMLEELIEDLEQDAAQARHVHVQATTAREELRRVNLDMQRDVAMKDEKIVWLERELERRKQDLKEKITELVDCKSRLQEQELKADLQEEEQKSLRHQIAMLERLDAEQQEQVEGRERALKRLEEARRLYDKVYESKIESLKEEMIAVERIAQVEWQRIRERHEGQMHRTMDRYQEAIEQVQRNLETVREGLKGDLMLVQAERDELKRRVDETEEALQRSVREIDDRNVLLDGYIALVSQQQADGILPIGSENIRNILNQRHDDVMTIQHLREHLQTLKLTLDDHLKIIHQYSQDMTKLTNRNETLVRQGQDRELELAAEKKTRAKEQAHLKALIKERDGAIQSLETELRSKTDALRRTEAALLKNTQMSGPVVTSSSSTL</sequence>
<evidence type="ECO:0000313" key="2">
    <source>
        <dbReference type="EMBL" id="KAG0003944.1"/>
    </source>
</evidence>
<keyword evidence="1" id="KW-0175">Coiled coil</keyword>
<accession>A0A9P6MJA2</accession>
<feature type="coiled-coil region" evidence="1">
    <location>
        <begin position="343"/>
        <end position="370"/>
    </location>
</feature>
<feature type="coiled-coil region" evidence="1">
    <location>
        <begin position="638"/>
        <end position="711"/>
    </location>
</feature>
<dbReference type="AlphaFoldDB" id="A0A9P6MJA2"/>
<dbReference type="Proteomes" id="UP000749646">
    <property type="component" value="Unassembled WGS sequence"/>
</dbReference>
<dbReference type="OrthoDB" id="2415643at2759"/>
<feature type="coiled-coil region" evidence="1">
    <location>
        <begin position="242"/>
        <end position="311"/>
    </location>
</feature>
<dbReference type="EMBL" id="JAAAHW010000306">
    <property type="protein sequence ID" value="KAG0003944.1"/>
    <property type="molecule type" value="Genomic_DNA"/>
</dbReference>
<keyword evidence="3" id="KW-1185">Reference proteome</keyword>
<protein>
    <submittedName>
        <fullName evidence="2">Uncharacterized protein</fullName>
    </submittedName>
</protein>
<name>A0A9P6MJA2_9FUNG</name>
<feature type="coiled-coil region" evidence="1">
    <location>
        <begin position="2"/>
        <end position="68"/>
    </location>
</feature>
<feature type="coiled-coil region" evidence="1">
    <location>
        <begin position="403"/>
        <end position="485"/>
    </location>
</feature>
<reference evidence="2" key="1">
    <citation type="journal article" date="2020" name="Fungal Divers.">
        <title>Resolving the Mortierellaceae phylogeny through synthesis of multi-gene phylogenetics and phylogenomics.</title>
        <authorList>
            <person name="Vandepol N."/>
            <person name="Liber J."/>
            <person name="Desiro A."/>
            <person name="Na H."/>
            <person name="Kennedy M."/>
            <person name="Barry K."/>
            <person name="Grigoriev I.V."/>
            <person name="Miller A.N."/>
            <person name="O'Donnell K."/>
            <person name="Stajich J.E."/>
            <person name="Bonito G."/>
        </authorList>
    </citation>
    <scope>NUCLEOTIDE SEQUENCE</scope>
    <source>
        <strain evidence="2">MES-2147</strain>
    </source>
</reference>
<evidence type="ECO:0000256" key="1">
    <source>
        <dbReference type="SAM" id="Coils"/>
    </source>
</evidence>
<comment type="caution">
    <text evidence="2">The sequence shown here is derived from an EMBL/GenBank/DDBJ whole genome shotgun (WGS) entry which is preliminary data.</text>
</comment>
<organism evidence="2 3">
    <name type="scientific">Modicella reniformis</name>
    <dbReference type="NCBI Taxonomy" id="1440133"/>
    <lineage>
        <taxon>Eukaryota</taxon>
        <taxon>Fungi</taxon>
        <taxon>Fungi incertae sedis</taxon>
        <taxon>Mucoromycota</taxon>
        <taxon>Mortierellomycotina</taxon>
        <taxon>Mortierellomycetes</taxon>
        <taxon>Mortierellales</taxon>
        <taxon>Mortierellaceae</taxon>
        <taxon>Modicella</taxon>
    </lineage>
</organism>
<gene>
    <name evidence="2" type="ORF">BGZ65_001180</name>
</gene>
<proteinExistence type="predicted"/>
<evidence type="ECO:0000313" key="3">
    <source>
        <dbReference type="Proteomes" id="UP000749646"/>
    </source>
</evidence>
<feature type="coiled-coil region" evidence="1">
    <location>
        <begin position="161"/>
        <end position="209"/>
    </location>
</feature>